<feature type="chain" id="PRO_5039573488" description="Secreted protein" evidence="1">
    <location>
        <begin position="28"/>
        <end position="172"/>
    </location>
</feature>
<proteinExistence type="predicted"/>
<keyword evidence="3" id="KW-1185">Reference proteome</keyword>
<evidence type="ECO:0000256" key="1">
    <source>
        <dbReference type="SAM" id="SignalP"/>
    </source>
</evidence>
<accession>A0A255DXY7</accession>
<evidence type="ECO:0000313" key="2">
    <source>
        <dbReference type="EMBL" id="OYN82155.1"/>
    </source>
</evidence>
<evidence type="ECO:0000313" key="3">
    <source>
        <dbReference type="Proteomes" id="UP000216063"/>
    </source>
</evidence>
<dbReference type="EMBL" id="NOZR01000002">
    <property type="protein sequence ID" value="OYN82155.1"/>
    <property type="molecule type" value="Genomic_DNA"/>
</dbReference>
<sequence length="172" mass="18295">MTRRRALPCAVLLAAALAGYSAILPHASGSPAGALNGTFRAQSNGDWAQTNDQYRNEATVIATWTITTTCTDGNCTGEVHSDQGWTAPINNQAAGEWHIKRPVPDWETCPDGTTVAGNQLYRFYPVDGTTGLVDDTKSAMFAGRDITQGPSGGCGINKPLVISIPFQLTRIN</sequence>
<protein>
    <recommendedName>
        <fullName evidence="4">Secreted protein</fullName>
    </recommendedName>
</protein>
<dbReference type="OrthoDB" id="4739449at2"/>
<dbReference type="AlphaFoldDB" id="A0A255DXY7"/>
<reference evidence="2 3" key="1">
    <citation type="submission" date="2017-07" db="EMBL/GenBank/DDBJ databases">
        <title>The new phylogeny of genus Mycobacterium.</title>
        <authorList>
            <person name="Tortoli E."/>
            <person name="Trovato A."/>
            <person name="Cirillo D.M."/>
        </authorList>
    </citation>
    <scope>NUCLEOTIDE SEQUENCE [LARGE SCALE GENOMIC DNA]</scope>
    <source>
        <strain evidence="2 3">ATCC 33027</strain>
    </source>
</reference>
<organism evidence="2 3">
    <name type="scientific">Mycolicibacterium sphagni</name>
    <dbReference type="NCBI Taxonomy" id="1786"/>
    <lineage>
        <taxon>Bacteria</taxon>
        <taxon>Bacillati</taxon>
        <taxon>Actinomycetota</taxon>
        <taxon>Actinomycetes</taxon>
        <taxon>Mycobacteriales</taxon>
        <taxon>Mycobacteriaceae</taxon>
        <taxon>Mycolicibacterium</taxon>
    </lineage>
</organism>
<comment type="caution">
    <text evidence="2">The sequence shown here is derived from an EMBL/GenBank/DDBJ whole genome shotgun (WGS) entry which is preliminary data.</text>
</comment>
<keyword evidence="1" id="KW-0732">Signal</keyword>
<evidence type="ECO:0008006" key="4">
    <source>
        <dbReference type="Google" id="ProtNLM"/>
    </source>
</evidence>
<feature type="signal peptide" evidence="1">
    <location>
        <begin position="1"/>
        <end position="27"/>
    </location>
</feature>
<gene>
    <name evidence="2" type="ORF">CG716_02415</name>
</gene>
<dbReference type="Proteomes" id="UP000216063">
    <property type="component" value="Unassembled WGS sequence"/>
</dbReference>
<name>A0A255DXY7_9MYCO</name>